<proteinExistence type="predicted"/>
<dbReference type="eggNOG" id="ENOG502SSNH">
    <property type="taxonomic scope" value="Eukaryota"/>
</dbReference>
<sequence length="212" mass="23182">MALQASNGTDDVILVNIYAPTDRVAKEDLFLKLKAIPIPTGKQVFVGGDLNCTLHGLVNRSSLSTALDHDSPGLRRLLIKWRLQVLPLQVLPSGNDSAALAHFNDAHHTYHYSVRGHGLASSRLDRWYANDQGRLWLAATELDKYGIEGDHKGVLLHLCSTDNPVRCSKFPRVFPAPSYARKRVDKFSISAITDFALAIITSLASGADAALL</sequence>
<organism evidence="1 2">
    <name type="scientific">Hyaloperonospora arabidopsidis (strain Emoy2)</name>
    <name type="common">Downy mildew agent</name>
    <name type="synonym">Peronospora arabidopsidis</name>
    <dbReference type="NCBI Taxonomy" id="559515"/>
    <lineage>
        <taxon>Eukaryota</taxon>
        <taxon>Sar</taxon>
        <taxon>Stramenopiles</taxon>
        <taxon>Oomycota</taxon>
        <taxon>Peronosporomycetes</taxon>
        <taxon>Peronosporales</taxon>
        <taxon>Peronosporaceae</taxon>
        <taxon>Hyaloperonospora</taxon>
    </lineage>
</organism>
<evidence type="ECO:0008006" key="3">
    <source>
        <dbReference type="Google" id="ProtNLM"/>
    </source>
</evidence>
<reference evidence="1" key="2">
    <citation type="submission" date="2015-06" db="UniProtKB">
        <authorList>
            <consortium name="EnsemblProtists"/>
        </authorList>
    </citation>
    <scope>IDENTIFICATION</scope>
    <source>
        <strain evidence="1">Emoy2</strain>
    </source>
</reference>
<evidence type="ECO:0000313" key="1">
    <source>
        <dbReference type="EnsemblProtists" id="HpaP801415"/>
    </source>
</evidence>
<dbReference type="HOGENOM" id="CLU_1301784_0_0_1"/>
<dbReference type="InterPro" id="IPR036691">
    <property type="entry name" value="Endo/exonu/phosph_ase_sf"/>
</dbReference>
<dbReference type="Proteomes" id="UP000011713">
    <property type="component" value="Unassembled WGS sequence"/>
</dbReference>
<dbReference type="AlphaFoldDB" id="M4B565"/>
<evidence type="ECO:0000313" key="2">
    <source>
        <dbReference type="Proteomes" id="UP000011713"/>
    </source>
</evidence>
<reference evidence="2" key="1">
    <citation type="journal article" date="2010" name="Science">
        <title>Signatures of adaptation to obligate biotrophy in the Hyaloperonospora arabidopsidis genome.</title>
        <authorList>
            <person name="Baxter L."/>
            <person name="Tripathy S."/>
            <person name="Ishaque N."/>
            <person name="Boot N."/>
            <person name="Cabral A."/>
            <person name="Kemen E."/>
            <person name="Thines M."/>
            <person name="Ah-Fong A."/>
            <person name="Anderson R."/>
            <person name="Badejoko W."/>
            <person name="Bittner-Eddy P."/>
            <person name="Boore J.L."/>
            <person name="Chibucos M.C."/>
            <person name="Coates M."/>
            <person name="Dehal P."/>
            <person name="Delehaunty K."/>
            <person name="Dong S."/>
            <person name="Downton P."/>
            <person name="Dumas B."/>
            <person name="Fabro G."/>
            <person name="Fronick C."/>
            <person name="Fuerstenberg S.I."/>
            <person name="Fulton L."/>
            <person name="Gaulin E."/>
            <person name="Govers F."/>
            <person name="Hughes L."/>
            <person name="Humphray S."/>
            <person name="Jiang R.H."/>
            <person name="Judelson H."/>
            <person name="Kamoun S."/>
            <person name="Kyung K."/>
            <person name="Meijer H."/>
            <person name="Minx P."/>
            <person name="Morris P."/>
            <person name="Nelson J."/>
            <person name="Phuntumart V."/>
            <person name="Qutob D."/>
            <person name="Rehmany A."/>
            <person name="Rougon-Cardoso A."/>
            <person name="Ryden P."/>
            <person name="Torto-Alalibo T."/>
            <person name="Studholme D."/>
            <person name="Wang Y."/>
            <person name="Win J."/>
            <person name="Wood J."/>
            <person name="Clifton S.W."/>
            <person name="Rogers J."/>
            <person name="Van den Ackerveken G."/>
            <person name="Jones J.D."/>
            <person name="McDowell J.M."/>
            <person name="Beynon J."/>
            <person name="Tyler B.M."/>
        </authorList>
    </citation>
    <scope>NUCLEOTIDE SEQUENCE [LARGE SCALE GENOMIC DNA]</scope>
    <source>
        <strain evidence="2">Emoy2</strain>
    </source>
</reference>
<dbReference type="EMBL" id="JH598325">
    <property type="status" value="NOT_ANNOTATED_CDS"/>
    <property type="molecule type" value="Genomic_DNA"/>
</dbReference>
<dbReference type="VEuPathDB" id="FungiDB:HpaG801415"/>
<keyword evidence="2" id="KW-1185">Reference proteome</keyword>
<name>M4B565_HYAAE</name>
<dbReference type="OMA" id="DRWYAND"/>
<protein>
    <recommendedName>
        <fullName evidence="3">Endonuclease/exonuclease/phosphatase domain-containing protein</fullName>
    </recommendedName>
</protein>
<dbReference type="InParanoid" id="M4B565"/>
<dbReference type="SUPFAM" id="SSF56219">
    <property type="entry name" value="DNase I-like"/>
    <property type="match status" value="1"/>
</dbReference>
<dbReference type="EnsemblProtists" id="HpaT801415">
    <property type="protein sequence ID" value="HpaP801415"/>
    <property type="gene ID" value="HpaG801415"/>
</dbReference>
<dbReference type="Gene3D" id="3.60.10.10">
    <property type="entry name" value="Endonuclease/exonuclease/phosphatase"/>
    <property type="match status" value="1"/>
</dbReference>
<accession>M4B565</accession>